<organism evidence="1 2">
    <name type="scientific">Panagrolaimus sp. ES5</name>
    <dbReference type="NCBI Taxonomy" id="591445"/>
    <lineage>
        <taxon>Eukaryota</taxon>
        <taxon>Metazoa</taxon>
        <taxon>Ecdysozoa</taxon>
        <taxon>Nematoda</taxon>
        <taxon>Chromadorea</taxon>
        <taxon>Rhabditida</taxon>
        <taxon>Tylenchina</taxon>
        <taxon>Panagrolaimomorpha</taxon>
        <taxon>Panagrolaimoidea</taxon>
        <taxon>Panagrolaimidae</taxon>
        <taxon>Panagrolaimus</taxon>
    </lineage>
</organism>
<evidence type="ECO:0000313" key="1">
    <source>
        <dbReference type="Proteomes" id="UP000887579"/>
    </source>
</evidence>
<proteinExistence type="predicted"/>
<protein>
    <submittedName>
        <fullName evidence="2">Uncharacterized protein</fullName>
    </submittedName>
</protein>
<dbReference type="Proteomes" id="UP000887579">
    <property type="component" value="Unplaced"/>
</dbReference>
<accession>A0AC34F4S1</accession>
<evidence type="ECO:0000313" key="2">
    <source>
        <dbReference type="WBParaSite" id="ES5_v2.g12038.t1"/>
    </source>
</evidence>
<name>A0AC34F4S1_9BILA</name>
<dbReference type="WBParaSite" id="ES5_v2.g12038.t1">
    <property type="protein sequence ID" value="ES5_v2.g12038.t1"/>
    <property type="gene ID" value="ES5_v2.g12038"/>
</dbReference>
<reference evidence="2" key="1">
    <citation type="submission" date="2022-11" db="UniProtKB">
        <authorList>
            <consortium name="WormBaseParasite"/>
        </authorList>
    </citation>
    <scope>IDENTIFICATION</scope>
</reference>
<sequence length="398" mass="44446">MTSATSNIIGMYLNSGNLGGYSYPNSKIPGWPTGYFPFPIHTLNNFYDYTLNPERSCLRFDDLKAKITETQEYINLSAQKKEVLDKLSKIVDETVTLSNISKIADIISNQKMMNLTKMADELEEIFDEIIQISEITESWENGLNLQIHEGVDFSIEIPTIRGGNLLWAIIENMQMMKSCSKDSSQKFCTFFQTLKYYAYSAHDPTIAALLSTLKMNHTNYNEDGFPQYASAITIELWQKDDGSDYIKFAYFTVDPTILSYDSHIKEDLLIPGCKTANTTLCTLDTFTTISTPYKPSPDSATFAYFTVDPTILSYDSHIKEDLLIPGCKTANTTLCTLDTFTTISTPYKPSPDSATLCNTPLGETPSVTTSTVKAKESSANSITVLSFIPLIFALILNN</sequence>